<dbReference type="Gene3D" id="3.40.30.10">
    <property type="entry name" value="Glutaredoxin"/>
    <property type="match status" value="1"/>
</dbReference>
<reference evidence="11" key="1">
    <citation type="submission" date="2025-08" db="UniProtKB">
        <authorList>
            <consortium name="RefSeq"/>
        </authorList>
    </citation>
    <scope>IDENTIFICATION</scope>
    <source>
        <tissue evidence="11">Young leaves</tissue>
    </source>
</reference>
<keyword evidence="4" id="KW-0963">Cytoplasm</keyword>
<dbReference type="GO" id="GO:0043295">
    <property type="term" value="F:glutathione binding"/>
    <property type="evidence" value="ECO:0007669"/>
    <property type="project" value="TreeGrafter"/>
</dbReference>
<comment type="subcellular location">
    <subcellularLocation>
        <location evidence="1">Cytoplasm</location>
        <location evidence="1">Cytosol</location>
    </subcellularLocation>
</comment>
<dbReference type="FunFam" id="3.40.30.10:FF:000016">
    <property type="entry name" value="Glutathione S-transferase F2"/>
    <property type="match status" value="1"/>
</dbReference>
<organism evidence="10 11">
    <name type="scientific">Cucurbita moschata</name>
    <name type="common">Winter crookneck squash</name>
    <name type="synonym">Cucurbita pepo var. moschata</name>
    <dbReference type="NCBI Taxonomy" id="3662"/>
    <lineage>
        <taxon>Eukaryota</taxon>
        <taxon>Viridiplantae</taxon>
        <taxon>Streptophyta</taxon>
        <taxon>Embryophyta</taxon>
        <taxon>Tracheophyta</taxon>
        <taxon>Spermatophyta</taxon>
        <taxon>Magnoliopsida</taxon>
        <taxon>eudicotyledons</taxon>
        <taxon>Gunneridae</taxon>
        <taxon>Pentapetalae</taxon>
        <taxon>rosids</taxon>
        <taxon>fabids</taxon>
        <taxon>Cucurbitales</taxon>
        <taxon>Cucurbitaceae</taxon>
        <taxon>Cucurbiteae</taxon>
        <taxon>Cucurbita</taxon>
    </lineage>
</organism>
<dbReference type="InterPro" id="IPR040079">
    <property type="entry name" value="Glutathione_S-Trfase"/>
</dbReference>
<evidence type="ECO:0000256" key="2">
    <source>
        <dbReference type="ARBA" id="ARBA00010128"/>
    </source>
</evidence>
<sequence>MATSIKVHGVPFSGPTCRVLACLYEKELEYEFVKLKMHEGEHKKQPFLSINPFGQVPGFQDGDLTLFESRAITQYIVGNYANNGTQLIFQDPKKAAIVLTWIEVESHHYDPPASKLVLELCLKPLLGWGETDAAVVEQSEAELAKVLDIYEDRLAQSKYLGGESFTLADLHHLPTIDYLFGTQMKKLFESRPHVNAWAADIMARPAWAKVLALR</sequence>
<dbReference type="Gene3D" id="1.20.1050.10">
    <property type="match status" value="1"/>
</dbReference>
<evidence type="ECO:0000259" key="8">
    <source>
        <dbReference type="PROSITE" id="PS50404"/>
    </source>
</evidence>
<dbReference type="RefSeq" id="XP_022960088.1">
    <property type="nucleotide sequence ID" value="XM_023104320.1"/>
</dbReference>
<evidence type="ECO:0000256" key="4">
    <source>
        <dbReference type="ARBA" id="ARBA00022490"/>
    </source>
</evidence>
<dbReference type="InterPro" id="IPR036249">
    <property type="entry name" value="Thioredoxin-like_sf"/>
</dbReference>
<evidence type="ECO:0000313" key="10">
    <source>
        <dbReference type="Proteomes" id="UP000504609"/>
    </source>
</evidence>
<dbReference type="Pfam" id="PF02798">
    <property type="entry name" value="GST_N"/>
    <property type="match status" value="1"/>
</dbReference>
<dbReference type="GO" id="GO:0009407">
    <property type="term" value="P:toxin catabolic process"/>
    <property type="evidence" value="ECO:0007669"/>
    <property type="project" value="UniProtKB-ARBA"/>
</dbReference>
<feature type="domain" description="GST C-terminal" evidence="9">
    <location>
        <begin position="91"/>
        <end position="214"/>
    </location>
</feature>
<evidence type="ECO:0000256" key="3">
    <source>
        <dbReference type="ARBA" id="ARBA00012452"/>
    </source>
</evidence>
<keyword evidence="5" id="KW-0216">Detoxification</keyword>
<evidence type="ECO:0000259" key="9">
    <source>
        <dbReference type="PROSITE" id="PS50405"/>
    </source>
</evidence>
<dbReference type="PANTHER" id="PTHR43900">
    <property type="entry name" value="GLUTATHIONE S-TRANSFERASE RHO"/>
    <property type="match status" value="1"/>
</dbReference>
<keyword evidence="10" id="KW-1185">Reference proteome</keyword>
<dbReference type="Proteomes" id="UP000504609">
    <property type="component" value="Unplaced"/>
</dbReference>
<dbReference type="GO" id="GO:0006749">
    <property type="term" value="P:glutathione metabolic process"/>
    <property type="evidence" value="ECO:0007669"/>
    <property type="project" value="TreeGrafter"/>
</dbReference>
<dbReference type="InterPro" id="IPR004046">
    <property type="entry name" value="GST_C"/>
</dbReference>
<dbReference type="SFLD" id="SFLDG00358">
    <property type="entry name" value="Main_(cytGST)"/>
    <property type="match status" value="1"/>
</dbReference>
<dbReference type="KEGG" id="cmos:111460942"/>
<evidence type="ECO:0000256" key="6">
    <source>
        <dbReference type="ARBA" id="ARBA00022679"/>
    </source>
</evidence>
<keyword evidence="6" id="KW-0808">Transferase</keyword>
<dbReference type="CDD" id="cd03187">
    <property type="entry name" value="GST_C_Phi"/>
    <property type="match status" value="1"/>
</dbReference>
<evidence type="ECO:0000256" key="7">
    <source>
        <dbReference type="ARBA" id="ARBA00047960"/>
    </source>
</evidence>
<dbReference type="FunFam" id="1.20.1050.10:FF:000004">
    <property type="entry name" value="Glutathione S-transferase F2"/>
    <property type="match status" value="1"/>
</dbReference>
<gene>
    <name evidence="11" type="primary">LOC111460942</name>
</gene>
<evidence type="ECO:0000256" key="5">
    <source>
        <dbReference type="ARBA" id="ARBA00022575"/>
    </source>
</evidence>
<dbReference type="InterPro" id="IPR034347">
    <property type="entry name" value="GST_Phi_C"/>
</dbReference>
<dbReference type="PROSITE" id="PS50405">
    <property type="entry name" value="GST_CTER"/>
    <property type="match status" value="1"/>
</dbReference>
<dbReference type="PROSITE" id="PS50404">
    <property type="entry name" value="GST_NTER"/>
    <property type="match status" value="1"/>
</dbReference>
<accession>A0A6J1H7U4</accession>
<evidence type="ECO:0000256" key="1">
    <source>
        <dbReference type="ARBA" id="ARBA00004514"/>
    </source>
</evidence>
<dbReference type="PANTHER" id="PTHR43900:SF47">
    <property type="entry name" value="GLUTATHIONE S-TRANSFERASE F6-RELATED"/>
    <property type="match status" value="1"/>
</dbReference>
<dbReference type="Pfam" id="PF00043">
    <property type="entry name" value="GST_C"/>
    <property type="match status" value="1"/>
</dbReference>
<dbReference type="SFLD" id="SFLDS00019">
    <property type="entry name" value="Glutathione_Transferase_(cytos"/>
    <property type="match status" value="1"/>
</dbReference>
<dbReference type="SFLD" id="SFLDG01154">
    <property type="entry name" value="Main.5:_Phi-like"/>
    <property type="match status" value="1"/>
</dbReference>
<dbReference type="InterPro" id="IPR004045">
    <property type="entry name" value="Glutathione_S-Trfase_N"/>
</dbReference>
<dbReference type="InterPro" id="IPR010987">
    <property type="entry name" value="Glutathione-S-Trfase_C-like"/>
</dbReference>
<evidence type="ECO:0000313" key="11">
    <source>
        <dbReference type="RefSeq" id="XP_022960088.1"/>
    </source>
</evidence>
<feature type="domain" description="GST N-terminal" evidence="8">
    <location>
        <begin position="3"/>
        <end position="84"/>
    </location>
</feature>
<dbReference type="SUPFAM" id="SSF47616">
    <property type="entry name" value="GST C-terminal domain-like"/>
    <property type="match status" value="1"/>
</dbReference>
<proteinExistence type="inferred from homology"/>
<dbReference type="GeneID" id="111460942"/>
<dbReference type="InterPro" id="IPR036282">
    <property type="entry name" value="Glutathione-S-Trfase_C_sf"/>
</dbReference>
<dbReference type="SUPFAM" id="SSF52833">
    <property type="entry name" value="Thioredoxin-like"/>
    <property type="match status" value="1"/>
</dbReference>
<comment type="similarity">
    <text evidence="2">Belongs to the GST superfamily. Phi family.</text>
</comment>
<dbReference type="EC" id="2.5.1.18" evidence="3"/>
<dbReference type="GO" id="GO:0005829">
    <property type="term" value="C:cytosol"/>
    <property type="evidence" value="ECO:0007669"/>
    <property type="project" value="UniProtKB-SubCell"/>
</dbReference>
<comment type="catalytic activity">
    <reaction evidence="7">
        <text>RX + glutathione = an S-substituted glutathione + a halide anion + H(+)</text>
        <dbReference type="Rhea" id="RHEA:16437"/>
        <dbReference type="ChEBI" id="CHEBI:15378"/>
        <dbReference type="ChEBI" id="CHEBI:16042"/>
        <dbReference type="ChEBI" id="CHEBI:17792"/>
        <dbReference type="ChEBI" id="CHEBI:57925"/>
        <dbReference type="ChEBI" id="CHEBI:90779"/>
        <dbReference type="EC" id="2.5.1.18"/>
    </reaction>
</comment>
<name>A0A6J1H7U4_CUCMO</name>
<dbReference type="GO" id="GO:0004364">
    <property type="term" value="F:glutathione transferase activity"/>
    <property type="evidence" value="ECO:0007669"/>
    <property type="project" value="UniProtKB-EC"/>
</dbReference>
<protein>
    <recommendedName>
        <fullName evidence="3">glutathione transferase</fullName>
        <ecNumber evidence="3">2.5.1.18</ecNumber>
    </recommendedName>
</protein>
<dbReference type="AlphaFoldDB" id="A0A6J1H7U4"/>